<dbReference type="GeneID" id="64660679"/>
<evidence type="ECO:0000256" key="1">
    <source>
        <dbReference type="PROSITE-ProRule" id="PRU00266"/>
    </source>
</evidence>
<accession>A0AAD4EGL3</accession>
<reference evidence="4" key="1">
    <citation type="journal article" date="2020" name="New Phytol.">
        <title>Comparative genomics reveals dynamic genome evolution in host specialist ectomycorrhizal fungi.</title>
        <authorList>
            <person name="Lofgren L.A."/>
            <person name="Nguyen N.H."/>
            <person name="Vilgalys R."/>
            <person name="Ruytinx J."/>
            <person name="Liao H.L."/>
            <person name="Branco S."/>
            <person name="Kuo A."/>
            <person name="LaButti K."/>
            <person name="Lipzen A."/>
            <person name="Andreopoulos W."/>
            <person name="Pangilinan J."/>
            <person name="Riley R."/>
            <person name="Hundley H."/>
            <person name="Na H."/>
            <person name="Barry K."/>
            <person name="Grigoriev I.V."/>
            <person name="Stajich J.E."/>
            <person name="Kennedy P.G."/>
        </authorList>
    </citation>
    <scope>NUCLEOTIDE SEQUENCE</scope>
    <source>
        <strain evidence="4">FC203</strain>
    </source>
</reference>
<organism evidence="4 5">
    <name type="scientific">Suillus fuscotomentosus</name>
    <dbReference type="NCBI Taxonomy" id="1912939"/>
    <lineage>
        <taxon>Eukaryota</taxon>
        <taxon>Fungi</taxon>
        <taxon>Dikarya</taxon>
        <taxon>Basidiomycota</taxon>
        <taxon>Agaricomycotina</taxon>
        <taxon>Agaricomycetes</taxon>
        <taxon>Agaricomycetidae</taxon>
        <taxon>Boletales</taxon>
        <taxon>Suillineae</taxon>
        <taxon>Suillaceae</taxon>
        <taxon>Suillus</taxon>
    </lineage>
</organism>
<evidence type="ECO:0000313" key="4">
    <source>
        <dbReference type="EMBL" id="KAG1904593.1"/>
    </source>
</evidence>
<dbReference type="GO" id="GO:0003723">
    <property type="term" value="F:RNA binding"/>
    <property type="evidence" value="ECO:0007669"/>
    <property type="project" value="UniProtKB-UniRule"/>
</dbReference>
<feature type="domain" description="DRBM" evidence="3">
    <location>
        <begin position="7"/>
        <end position="79"/>
    </location>
</feature>
<dbReference type="SUPFAM" id="SSF54768">
    <property type="entry name" value="dsRNA-binding domain-like"/>
    <property type="match status" value="1"/>
</dbReference>
<dbReference type="PROSITE" id="PS50137">
    <property type="entry name" value="DS_RBD"/>
    <property type="match status" value="1"/>
</dbReference>
<feature type="region of interest" description="Disordered" evidence="2">
    <location>
        <begin position="60"/>
        <end position="87"/>
    </location>
</feature>
<dbReference type="Gene3D" id="3.30.160.20">
    <property type="match status" value="1"/>
</dbReference>
<keyword evidence="5" id="KW-1185">Reference proteome</keyword>
<gene>
    <name evidence="4" type="ORF">F5891DRAFT_1184016</name>
</gene>
<sequence length="87" mass="9593">MSSNDSHPRTRLNNILQGIYGPSAQDHVRWEVNSQGPPNALVWYASVYIDDMNYGTASTRTRGGALDGAAEQACEHLSHERPPGSRR</sequence>
<name>A0AAD4EGL3_9AGAM</name>
<dbReference type="EMBL" id="JABBWK010000009">
    <property type="protein sequence ID" value="KAG1904593.1"/>
    <property type="molecule type" value="Genomic_DNA"/>
</dbReference>
<comment type="caution">
    <text evidence="4">The sequence shown here is derived from an EMBL/GenBank/DDBJ whole genome shotgun (WGS) entry which is preliminary data.</text>
</comment>
<dbReference type="RefSeq" id="XP_041230168.1">
    <property type="nucleotide sequence ID" value="XM_041366381.1"/>
</dbReference>
<dbReference type="Proteomes" id="UP001195769">
    <property type="component" value="Unassembled WGS sequence"/>
</dbReference>
<feature type="compositionally biased region" description="Basic and acidic residues" evidence="2">
    <location>
        <begin position="73"/>
        <end position="87"/>
    </location>
</feature>
<dbReference type="InterPro" id="IPR014720">
    <property type="entry name" value="dsRBD_dom"/>
</dbReference>
<dbReference type="AlphaFoldDB" id="A0AAD4EGL3"/>
<proteinExistence type="predicted"/>
<evidence type="ECO:0000256" key="2">
    <source>
        <dbReference type="SAM" id="MobiDB-lite"/>
    </source>
</evidence>
<protein>
    <recommendedName>
        <fullName evidence="3">DRBM domain-containing protein</fullName>
    </recommendedName>
</protein>
<evidence type="ECO:0000313" key="5">
    <source>
        <dbReference type="Proteomes" id="UP001195769"/>
    </source>
</evidence>
<evidence type="ECO:0000259" key="3">
    <source>
        <dbReference type="PROSITE" id="PS50137"/>
    </source>
</evidence>
<keyword evidence="1" id="KW-0694">RNA-binding</keyword>